<dbReference type="InterPro" id="IPR004027">
    <property type="entry name" value="SEC_C_motif"/>
</dbReference>
<proteinExistence type="predicted"/>
<organism evidence="1 2">
    <name type="scientific">Paenibacillus alginolyticus</name>
    <dbReference type="NCBI Taxonomy" id="59839"/>
    <lineage>
        <taxon>Bacteria</taxon>
        <taxon>Bacillati</taxon>
        <taxon>Bacillota</taxon>
        <taxon>Bacilli</taxon>
        <taxon>Bacillales</taxon>
        <taxon>Paenibacillaceae</taxon>
        <taxon>Paenibacillus</taxon>
    </lineage>
</organism>
<protein>
    <submittedName>
        <fullName evidence="1">SEC-C metal-binding domain-containing protein</fullName>
    </submittedName>
</protein>
<dbReference type="Pfam" id="PF02810">
    <property type="entry name" value="SEC-C"/>
    <property type="match status" value="1"/>
</dbReference>
<evidence type="ECO:0000313" key="2">
    <source>
        <dbReference type="Proteomes" id="UP001527099"/>
    </source>
</evidence>
<gene>
    <name evidence="1" type="ORF">M5X19_06650</name>
</gene>
<name>A0ABT4G8R2_9BACL</name>
<comment type="caution">
    <text evidence="1">The sequence shown here is derived from an EMBL/GenBank/DDBJ whole genome shotgun (WGS) entry which is preliminary data.</text>
</comment>
<sequence length="446" mass="51873">MKTNEEFTMEEQQSFWENEIALFGKYLAEEGKLKADTIDKHMDRIQLMATVYFDNYEIDYEELQREIIIDFLGRFYISNVLNSSKSDISAYLPSIKKWVQFLLQSEKISAKQCTEIVEVCKHKEFFIERFEQYMDANSDRALENWHNSNDFEAYLAIQASESAPIKVEMRPILVDKKLLEQWMDEKTAVPQIVADFQIFLASLQDAKSIKLTTARQHLPRNFWKELNEKLGWELFRKPTLNQDQVPLFQFFFYAAEHLGLITGIKQQCVVTNQAASYLALTDKEQGVVLLDSLWNKVEWGQLQESNEGGRPEWVQESRKAIASVLASWPVDQAQDVENEWKLNTDVFLHSVVAVLERFDLVSAKYRPESEIKYAFERTPLFMTVKDSGMRVFRYFANENVRPQLKPAVVRDIHSTHDFNVVSGKSKIGRNDPCPCGSGKKYKKCCL</sequence>
<reference evidence="1 2" key="1">
    <citation type="submission" date="2022-05" db="EMBL/GenBank/DDBJ databases">
        <title>Genome Sequencing of Bee-Associated Microbes.</title>
        <authorList>
            <person name="Dunlap C."/>
        </authorList>
    </citation>
    <scope>NUCLEOTIDE SEQUENCE [LARGE SCALE GENOMIC DNA]</scope>
    <source>
        <strain evidence="1 2">NRRL B-14421</strain>
    </source>
</reference>
<dbReference type="RefSeq" id="WP_268614119.1">
    <property type="nucleotide sequence ID" value="NZ_JAMDMX010000016.1"/>
</dbReference>
<accession>A0ABT4G8R2</accession>
<dbReference type="SUPFAM" id="SSF103642">
    <property type="entry name" value="Sec-C motif"/>
    <property type="match status" value="1"/>
</dbReference>
<dbReference type="Proteomes" id="UP001527099">
    <property type="component" value="Unassembled WGS sequence"/>
</dbReference>
<dbReference type="EMBL" id="JAMDMX010000016">
    <property type="protein sequence ID" value="MCY9692581.1"/>
    <property type="molecule type" value="Genomic_DNA"/>
</dbReference>
<evidence type="ECO:0000313" key="1">
    <source>
        <dbReference type="EMBL" id="MCY9692581.1"/>
    </source>
</evidence>
<keyword evidence="2" id="KW-1185">Reference proteome</keyword>
<dbReference type="Gene3D" id="3.10.450.50">
    <property type="match status" value="1"/>
</dbReference>